<evidence type="ECO:0000256" key="1">
    <source>
        <dbReference type="ARBA" id="ARBA00023015"/>
    </source>
</evidence>
<reference evidence="5 6" key="1">
    <citation type="submission" date="2019-07" db="EMBL/GenBank/DDBJ databases">
        <title>New species of Amycolatopsis and Streptomyces.</title>
        <authorList>
            <person name="Duangmal K."/>
            <person name="Teo W.F.A."/>
            <person name="Lipun K."/>
        </authorList>
    </citation>
    <scope>NUCLEOTIDE SEQUENCE [LARGE SCALE GENOMIC DNA]</scope>
    <source>
        <strain evidence="5 6">NBRC 109810</strain>
    </source>
</reference>
<dbReference type="Pfam" id="PF14525">
    <property type="entry name" value="AraC_binding_2"/>
    <property type="match status" value="1"/>
</dbReference>
<dbReference type="EMBL" id="VJZD01000155">
    <property type="protein sequence ID" value="MPY35358.1"/>
    <property type="molecule type" value="Genomic_DNA"/>
</dbReference>
<dbReference type="PANTHER" id="PTHR46796">
    <property type="entry name" value="HTH-TYPE TRANSCRIPTIONAL ACTIVATOR RHAS-RELATED"/>
    <property type="match status" value="1"/>
</dbReference>
<dbReference type="Pfam" id="PF12833">
    <property type="entry name" value="HTH_18"/>
    <property type="match status" value="1"/>
</dbReference>
<organism evidence="5 6">
    <name type="scientific">Streptomyces adustus</name>
    <dbReference type="NCBI Taxonomy" id="1609272"/>
    <lineage>
        <taxon>Bacteria</taxon>
        <taxon>Bacillati</taxon>
        <taxon>Actinomycetota</taxon>
        <taxon>Actinomycetes</taxon>
        <taxon>Kitasatosporales</taxon>
        <taxon>Streptomycetaceae</taxon>
        <taxon>Streptomyces</taxon>
    </lineage>
</organism>
<evidence type="ECO:0000256" key="2">
    <source>
        <dbReference type="ARBA" id="ARBA00023125"/>
    </source>
</evidence>
<dbReference type="OrthoDB" id="9799345at2"/>
<dbReference type="SUPFAM" id="SSF46689">
    <property type="entry name" value="Homeodomain-like"/>
    <property type="match status" value="1"/>
</dbReference>
<dbReference type="InterPro" id="IPR020449">
    <property type="entry name" value="Tscrpt_reg_AraC-type_HTH"/>
</dbReference>
<keyword evidence="6" id="KW-1185">Reference proteome</keyword>
<evidence type="ECO:0000313" key="5">
    <source>
        <dbReference type="EMBL" id="MPY35358.1"/>
    </source>
</evidence>
<dbReference type="AlphaFoldDB" id="A0A5N8VMU7"/>
<dbReference type="Gene3D" id="1.10.10.60">
    <property type="entry name" value="Homeodomain-like"/>
    <property type="match status" value="1"/>
</dbReference>
<keyword evidence="3" id="KW-0804">Transcription</keyword>
<evidence type="ECO:0000259" key="4">
    <source>
        <dbReference type="PROSITE" id="PS01124"/>
    </source>
</evidence>
<gene>
    <name evidence="5" type="ORF">FNH09_30215</name>
</gene>
<dbReference type="InterPro" id="IPR050204">
    <property type="entry name" value="AraC_XylS_family_regulators"/>
</dbReference>
<dbReference type="SMART" id="SM00342">
    <property type="entry name" value="HTH_ARAC"/>
    <property type="match status" value="1"/>
</dbReference>
<comment type="caution">
    <text evidence="5">The sequence shown here is derived from an EMBL/GenBank/DDBJ whole genome shotgun (WGS) entry which is preliminary data.</text>
</comment>
<dbReference type="GO" id="GO:0043565">
    <property type="term" value="F:sequence-specific DNA binding"/>
    <property type="evidence" value="ECO:0007669"/>
    <property type="project" value="InterPro"/>
</dbReference>
<sequence length="325" mass="36155">MSVVFSVRSTPDSESLEHWQEEVFRTFVPLRITLPKDEPFSGTISTDWLGPLQTTTVDCDRGRVDRTPRLIARDSSDHMYVGLQRGGHAHVDQDARSAELRPGDLALYDTTRPYTLHFPHRFRMQVLLVPRSLLPQSEGDLRRFTATALHKDDGLGQVVVPFLQGVIDHAPDITAEAGERLAANAVDLVGTLLAGRLGRDAEDTPGGSLALLLRIKAFIDRHLADPDLSLAAIAREHRISVRYLHRLFESESTTAARWIQRRRLEECRSELSRRSTAAPTVSAVARRWGFTNAAHFSRAFRAAYGVPPSRWRTGAQEEASGPAPG</sequence>
<accession>A0A5N8VMU7</accession>
<dbReference type="PANTHER" id="PTHR46796:SF6">
    <property type="entry name" value="ARAC SUBFAMILY"/>
    <property type="match status" value="1"/>
</dbReference>
<keyword evidence="2" id="KW-0238">DNA-binding</keyword>
<dbReference type="InterPro" id="IPR009057">
    <property type="entry name" value="Homeodomain-like_sf"/>
</dbReference>
<dbReference type="Proteomes" id="UP000325849">
    <property type="component" value="Unassembled WGS sequence"/>
</dbReference>
<dbReference type="PROSITE" id="PS01124">
    <property type="entry name" value="HTH_ARAC_FAMILY_2"/>
    <property type="match status" value="1"/>
</dbReference>
<dbReference type="InterPro" id="IPR018060">
    <property type="entry name" value="HTH_AraC"/>
</dbReference>
<dbReference type="PRINTS" id="PR00032">
    <property type="entry name" value="HTHARAC"/>
</dbReference>
<dbReference type="InterPro" id="IPR035418">
    <property type="entry name" value="AraC-bd_2"/>
</dbReference>
<keyword evidence="1" id="KW-0805">Transcription regulation</keyword>
<protein>
    <submittedName>
        <fullName evidence="5">Helix-turn-helix domain-containing protein</fullName>
    </submittedName>
</protein>
<dbReference type="RefSeq" id="WP_152893087.1">
    <property type="nucleotide sequence ID" value="NZ_VJZD01000155.1"/>
</dbReference>
<feature type="domain" description="HTH araC/xylS-type" evidence="4">
    <location>
        <begin position="213"/>
        <end position="314"/>
    </location>
</feature>
<evidence type="ECO:0000256" key="3">
    <source>
        <dbReference type="ARBA" id="ARBA00023163"/>
    </source>
</evidence>
<name>A0A5N8VMU7_9ACTN</name>
<evidence type="ECO:0000313" key="6">
    <source>
        <dbReference type="Proteomes" id="UP000325849"/>
    </source>
</evidence>
<dbReference type="GO" id="GO:0003700">
    <property type="term" value="F:DNA-binding transcription factor activity"/>
    <property type="evidence" value="ECO:0007669"/>
    <property type="project" value="InterPro"/>
</dbReference>
<proteinExistence type="predicted"/>